<dbReference type="InterPro" id="IPR052538">
    <property type="entry name" value="Flavonoid_dioxygenase-like"/>
</dbReference>
<dbReference type="Proteomes" id="UP000572817">
    <property type="component" value="Unassembled WGS sequence"/>
</dbReference>
<dbReference type="OrthoDB" id="1161823at2759"/>
<feature type="domain" description="Cupin type-2" evidence="2">
    <location>
        <begin position="176"/>
        <end position="243"/>
    </location>
</feature>
<feature type="compositionally biased region" description="Polar residues" evidence="1">
    <location>
        <begin position="1"/>
        <end position="39"/>
    </location>
</feature>
<protein>
    <submittedName>
        <fullName evidence="3">Cupin RmlC-type</fullName>
    </submittedName>
</protein>
<evidence type="ECO:0000256" key="1">
    <source>
        <dbReference type="SAM" id="MobiDB-lite"/>
    </source>
</evidence>
<dbReference type="PANTHER" id="PTHR43346">
    <property type="entry name" value="LIGAND BINDING DOMAIN PROTEIN, PUTATIVE (AFU_ORTHOLOGUE AFUA_6G14370)-RELATED"/>
    <property type="match status" value="1"/>
</dbReference>
<feature type="compositionally biased region" description="Basic and acidic residues" evidence="1">
    <location>
        <begin position="274"/>
        <end position="286"/>
    </location>
</feature>
<proteinExistence type="predicted"/>
<dbReference type="EMBL" id="WWBZ02000007">
    <property type="protein sequence ID" value="KAF4312260.1"/>
    <property type="molecule type" value="Genomic_DNA"/>
</dbReference>
<accession>A0A8H4J2U3</accession>
<dbReference type="InterPro" id="IPR014710">
    <property type="entry name" value="RmlC-like_jellyroll"/>
</dbReference>
<dbReference type="InterPro" id="IPR011051">
    <property type="entry name" value="RmlC_Cupin_sf"/>
</dbReference>
<name>A0A8H4J2U3_9PEZI</name>
<feature type="compositionally biased region" description="Polar residues" evidence="1">
    <location>
        <begin position="88"/>
        <end position="107"/>
    </location>
</feature>
<dbReference type="Pfam" id="PF07883">
    <property type="entry name" value="Cupin_2"/>
    <property type="match status" value="1"/>
</dbReference>
<comment type="caution">
    <text evidence="3">The sequence shown here is derived from an EMBL/GenBank/DDBJ whole genome shotgun (WGS) entry which is preliminary data.</text>
</comment>
<dbReference type="SUPFAM" id="SSF51182">
    <property type="entry name" value="RmlC-like cupins"/>
    <property type="match status" value="1"/>
</dbReference>
<dbReference type="InterPro" id="IPR013096">
    <property type="entry name" value="Cupin_2"/>
</dbReference>
<sequence>MSSPSATTTNHCLDHNNTCSSTPHINTPAQPDPSSYVNEHNNHDYFPDEHIPGNPHMLKIASHTAYRSAARSPSSILARKASWINTTRNISLSPNGSRPTSKENSPIGTPVGTPRSRSPVRGFASTSAGMGKQDGVENKPPRHEMTVFENLLSEQRRFGVFRKVLHTGLYSQLVAMEIPPNGDIGEEVHSVDQTLLFTHGTGLAQVGGKERPVKSGDVVIVPAGTQHQFLNTGKDPLELITVYAPAEHDPRTVHQTKEEGDKEEEDGIDIAPEWSRRSQKENEKAGLVKTEGGPYDE</sequence>
<feature type="compositionally biased region" description="Basic and acidic residues" evidence="1">
    <location>
        <begin position="40"/>
        <end position="51"/>
    </location>
</feature>
<evidence type="ECO:0000259" key="2">
    <source>
        <dbReference type="Pfam" id="PF07883"/>
    </source>
</evidence>
<dbReference type="PANTHER" id="PTHR43346:SF1">
    <property type="entry name" value="QUERCETIN 2,3-DIOXYGENASE-RELATED"/>
    <property type="match status" value="1"/>
</dbReference>
<feature type="region of interest" description="Disordered" evidence="1">
    <location>
        <begin position="88"/>
        <end position="140"/>
    </location>
</feature>
<organism evidence="3 4">
    <name type="scientific">Botryosphaeria dothidea</name>
    <dbReference type="NCBI Taxonomy" id="55169"/>
    <lineage>
        <taxon>Eukaryota</taxon>
        <taxon>Fungi</taxon>
        <taxon>Dikarya</taxon>
        <taxon>Ascomycota</taxon>
        <taxon>Pezizomycotina</taxon>
        <taxon>Dothideomycetes</taxon>
        <taxon>Dothideomycetes incertae sedis</taxon>
        <taxon>Botryosphaeriales</taxon>
        <taxon>Botryosphaeriaceae</taxon>
        <taxon>Botryosphaeria</taxon>
    </lineage>
</organism>
<keyword evidence="4" id="KW-1185">Reference proteome</keyword>
<dbReference type="Gene3D" id="2.60.120.10">
    <property type="entry name" value="Jelly Rolls"/>
    <property type="match status" value="1"/>
</dbReference>
<gene>
    <name evidence="3" type="ORF">GTA08_BOTSDO12375</name>
</gene>
<feature type="compositionally biased region" description="Basic and acidic residues" evidence="1">
    <location>
        <begin position="246"/>
        <end position="260"/>
    </location>
</feature>
<feature type="region of interest" description="Disordered" evidence="1">
    <location>
        <begin position="246"/>
        <end position="297"/>
    </location>
</feature>
<dbReference type="CDD" id="cd02223">
    <property type="entry name" value="cupin_Bh2720-like"/>
    <property type="match status" value="1"/>
</dbReference>
<dbReference type="AlphaFoldDB" id="A0A8H4J2U3"/>
<evidence type="ECO:0000313" key="4">
    <source>
        <dbReference type="Proteomes" id="UP000572817"/>
    </source>
</evidence>
<evidence type="ECO:0000313" key="3">
    <source>
        <dbReference type="EMBL" id="KAF4312260.1"/>
    </source>
</evidence>
<reference evidence="3" key="1">
    <citation type="submission" date="2020-04" db="EMBL/GenBank/DDBJ databases">
        <title>Genome Assembly and Annotation of Botryosphaeria dothidea sdau 11-99, a Latent Pathogen of Apple Fruit Ring Rot in China.</title>
        <authorList>
            <person name="Yu C."/>
            <person name="Diao Y."/>
            <person name="Lu Q."/>
            <person name="Zhao J."/>
            <person name="Cui S."/>
            <person name="Peng C."/>
            <person name="He B."/>
            <person name="Liu H."/>
        </authorList>
    </citation>
    <scope>NUCLEOTIDE SEQUENCE [LARGE SCALE GENOMIC DNA]</scope>
    <source>
        <strain evidence="3">Sdau11-99</strain>
    </source>
</reference>
<feature type="region of interest" description="Disordered" evidence="1">
    <location>
        <begin position="1"/>
        <end position="51"/>
    </location>
</feature>